<organism evidence="6 7">
    <name type="scientific">Deinandra increscens subsp. villosa</name>
    <dbReference type="NCBI Taxonomy" id="3103831"/>
    <lineage>
        <taxon>Eukaryota</taxon>
        <taxon>Viridiplantae</taxon>
        <taxon>Streptophyta</taxon>
        <taxon>Embryophyta</taxon>
        <taxon>Tracheophyta</taxon>
        <taxon>Spermatophyta</taxon>
        <taxon>Magnoliopsida</taxon>
        <taxon>eudicotyledons</taxon>
        <taxon>Gunneridae</taxon>
        <taxon>Pentapetalae</taxon>
        <taxon>asterids</taxon>
        <taxon>campanulids</taxon>
        <taxon>Asterales</taxon>
        <taxon>Asteraceae</taxon>
        <taxon>Asteroideae</taxon>
        <taxon>Heliantheae alliance</taxon>
        <taxon>Madieae</taxon>
        <taxon>Madiinae</taxon>
        <taxon>Deinandra</taxon>
    </lineage>
</organism>
<dbReference type="GO" id="GO:0005524">
    <property type="term" value="F:ATP binding"/>
    <property type="evidence" value="ECO:0007669"/>
    <property type="project" value="UniProtKB-KW"/>
</dbReference>
<evidence type="ECO:0000313" key="6">
    <source>
        <dbReference type="EMBL" id="KAK9049439.1"/>
    </source>
</evidence>
<dbReference type="InterPro" id="IPR019821">
    <property type="entry name" value="Kinesin_motor_CS"/>
</dbReference>
<dbReference type="PANTHER" id="PTHR46692:SF1">
    <property type="entry name" value="NUCLEOSIDE HYDROLASE 3-RELATED"/>
    <property type="match status" value="1"/>
</dbReference>
<feature type="domain" description="Kinesin motor" evidence="5">
    <location>
        <begin position="124"/>
        <end position="163"/>
    </location>
</feature>
<dbReference type="GO" id="GO:0003777">
    <property type="term" value="F:microtubule motor activity"/>
    <property type="evidence" value="ECO:0007669"/>
    <property type="project" value="InterPro"/>
</dbReference>
<evidence type="ECO:0000256" key="3">
    <source>
        <dbReference type="ARBA" id="ARBA00023175"/>
    </source>
</evidence>
<evidence type="ECO:0000256" key="4">
    <source>
        <dbReference type="SAM" id="MobiDB-lite"/>
    </source>
</evidence>
<dbReference type="Proteomes" id="UP001408789">
    <property type="component" value="Unassembled WGS sequence"/>
</dbReference>
<dbReference type="SUPFAM" id="SSF52540">
    <property type="entry name" value="P-loop containing nucleoside triphosphate hydrolases"/>
    <property type="match status" value="1"/>
</dbReference>
<dbReference type="AlphaFoldDB" id="A0AAP0GIJ9"/>
<feature type="region of interest" description="Disordered" evidence="4">
    <location>
        <begin position="204"/>
        <end position="315"/>
    </location>
</feature>
<dbReference type="EMBL" id="JBCNJP010006681">
    <property type="protein sequence ID" value="KAK9049439.1"/>
    <property type="molecule type" value="Genomic_DNA"/>
</dbReference>
<dbReference type="InterPro" id="IPR036961">
    <property type="entry name" value="Kinesin_motor_dom_sf"/>
</dbReference>
<dbReference type="PROSITE" id="PS00411">
    <property type="entry name" value="KINESIN_MOTOR_1"/>
    <property type="match status" value="1"/>
</dbReference>
<evidence type="ECO:0000256" key="2">
    <source>
        <dbReference type="ARBA" id="ARBA00022840"/>
    </source>
</evidence>
<protein>
    <recommendedName>
        <fullName evidence="5">Kinesin motor domain-containing protein</fullName>
    </recommendedName>
</protein>
<dbReference type="InterPro" id="IPR027417">
    <property type="entry name" value="P-loop_NTPase"/>
</dbReference>
<dbReference type="InterPro" id="IPR001752">
    <property type="entry name" value="Kinesin_motor_dom"/>
</dbReference>
<dbReference type="Pfam" id="PF00225">
    <property type="entry name" value="Kinesin"/>
    <property type="match status" value="1"/>
</dbReference>
<gene>
    <name evidence="6" type="ORF">SSX86_031593</name>
</gene>
<keyword evidence="3" id="KW-0505">Motor protein</keyword>
<sequence>MGVGVAMRAAAKVAGLGVMNGTLRGGENPVVTAARHATRFVASVVSSTSEDLKLTIAGSNCNKNSSVEKPCDDDWEFAGGEDELFMEAGEPMPRIVFGGAPTIQEAKQATSDLNYALENLHDESGCSKSLLASLSLVDLAGSERAAQTNAAGARLKEGSHINRRKHDFNTTYFVNRWSRWHFCTGKTPADPSITASTAKKSIVRPVIVKPKPDSNGTIHERPRFEYPTSSGAPSMDDPDVWRPPSRDTSNRRSARAGPGGNRKATQDGVYARSSATRGGATARGGKAGASSKVNTGARTSTTGKKGTGSGKTSTGKDDVGAILVTPTEWANAATIDVIYDLLHMMGRDDIMVGLGDSFGSNQSDPNDPSVGSCKYLKAIPHGSGGLLDSDTLYGLARDLPRSPRRN</sequence>
<dbReference type="GO" id="GO:0008017">
    <property type="term" value="F:microtubule binding"/>
    <property type="evidence" value="ECO:0007669"/>
    <property type="project" value="InterPro"/>
</dbReference>
<feature type="compositionally biased region" description="Low complexity" evidence="4">
    <location>
        <begin position="271"/>
        <end position="280"/>
    </location>
</feature>
<accession>A0AAP0GIJ9</accession>
<name>A0AAP0GIJ9_9ASTR</name>
<dbReference type="Gene3D" id="3.40.850.10">
    <property type="entry name" value="Kinesin motor domain"/>
    <property type="match status" value="1"/>
</dbReference>
<reference evidence="6 7" key="1">
    <citation type="submission" date="2024-04" db="EMBL/GenBank/DDBJ databases">
        <title>The reference genome of an endangered Asteraceae, Deinandra increscens subsp. villosa, native to the Central Coast of California.</title>
        <authorList>
            <person name="Guilliams M."/>
            <person name="Hasenstab-Lehman K."/>
            <person name="Meyer R."/>
            <person name="Mcevoy S."/>
        </authorList>
    </citation>
    <scope>NUCLEOTIDE SEQUENCE [LARGE SCALE GENOMIC DNA]</scope>
    <source>
        <tissue evidence="6">Leaf</tissue>
    </source>
</reference>
<evidence type="ECO:0000313" key="7">
    <source>
        <dbReference type="Proteomes" id="UP001408789"/>
    </source>
</evidence>
<comment type="caution">
    <text evidence="6">The sequence shown here is derived from an EMBL/GenBank/DDBJ whole genome shotgun (WGS) entry which is preliminary data.</text>
</comment>
<proteinExistence type="predicted"/>
<keyword evidence="1" id="KW-0547">Nucleotide-binding</keyword>
<dbReference type="GO" id="GO:0007018">
    <property type="term" value="P:microtubule-based movement"/>
    <property type="evidence" value="ECO:0007669"/>
    <property type="project" value="InterPro"/>
</dbReference>
<evidence type="ECO:0000259" key="5">
    <source>
        <dbReference type="Pfam" id="PF00225"/>
    </source>
</evidence>
<keyword evidence="7" id="KW-1185">Reference proteome</keyword>
<dbReference type="PANTHER" id="PTHR46692">
    <property type="entry name" value="INOSINE-URIDINE PREFERRING NUCLEOSIDE HYDROLASE FAMILY PROTEIN"/>
    <property type="match status" value="1"/>
</dbReference>
<evidence type="ECO:0000256" key="1">
    <source>
        <dbReference type="ARBA" id="ARBA00022741"/>
    </source>
</evidence>
<keyword evidence="2" id="KW-0067">ATP-binding</keyword>